<dbReference type="OrthoDB" id="1115630at2"/>
<accession>A0A1M5HIC6</accession>
<dbReference type="SUPFAM" id="SSF49464">
    <property type="entry name" value="Carboxypeptidase regulatory domain-like"/>
    <property type="match status" value="1"/>
</dbReference>
<keyword evidence="3" id="KW-1185">Reference proteome</keyword>
<evidence type="ECO:0000256" key="1">
    <source>
        <dbReference type="SAM" id="SignalP"/>
    </source>
</evidence>
<dbReference type="Pfam" id="PF13715">
    <property type="entry name" value="CarbopepD_reg_2"/>
    <property type="match status" value="1"/>
</dbReference>
<organism evidence="2 3">
    <name type="scientific">Cnuella takakiae</name>
    <dbReference type="NCBI Taxonomy" id="1302690"/>
    <lineage>
        <taxon>Bacteria</taxon>
        <taxon>Pseudomonadati</taxon>
        <taxon>Bacteroidota</taxon>
        <taxon>Chitinophagia</taxon>
        <taxon>Chitinophagales</taxon>
        <taxon>Chitinophagaceae</taxon>
        <taxon>Cnuella</taxon>
    </lineage>
</organism>
<name>A0A1M5HIC6_9BACT</name>
<protein>
    <submittedName>
        <fullName evidence="2">CarboxypepD_reg-like domain-containing protein</fullName>
    </submittedName>
</protein>
<dbReference type="RefSeq" id="WP_073047213.1">
    <property type="nucleotide sequence ID" value="NZ_FQUO01000019.1"/>
</dbReference>
<dbReference type="EMBL" id="FQUO01000019">
    <property type="protein sequence ID" value="SHG15651.1"/>
    <property type="molecule type" value="Genomic_DNA"/>
</dbReference>
<reference evidence="2 3" key="1">
    <citation type="submission" date="2016-11" db="EMBL/GenBank/DDBJ databases">
        <authorList>
            <person name="Jaros S."/>
            <person name="Januszkiewicz K."/>
            <person name="Wedrychowicz H."/>
        </authorList>
    </citation>
    <scope>NUCLEOTIDE SEQUENCE [LARGE SCALE GENOMIC DNA]</scope>
    <source>
        <strain evidence="2 3">DSM 26897</strain>
    </source>
</reference>
<dbReference type="InterPro" id="IPR008969">
    <property type="entry name" value="CarboxyPept-like_regulatory"/>
</dbReference>
<feature type="signal peptide" evidence="1">
    <location>
        <begin position="1"/>
        <end position="21"/>
    </location>
</feature>
<keyword evidence="1" id="KW-0732">Signal</keyword>
<evidence type="ECO:0000313" key="2">
    <source>
        <dbReference type="EMBL" id="SHG15651.1"/>
    </source>
</evidence>
<dbReference type="AlphaFoldDB" id="A0A1M5HIC6"/>
<evidence type="ECO:0000313" key="3">
    <source>
        <dbReference type="Proteomes" id="UP000184368"/>
    </source>
</evidence>
<dbReference type="Proteomes" id="UP000184368">
    <property type="component" value="Unassembled WGS sequence"/>
</dbReference>
<gene>
    <name evidence="2" type="ORF">SAMN05444008_11967</name>
</gene>
<proteinExistence type="predicted"/>
<sequence>MNKRLLSVLFFVCLFAAKAQAQFETVRDSVVQLYGIVMTADSLMGIPAVSVTVKGSNRGTMTNGQGVFSIVVLKGDQVEFTHVSYKPKTITIPTTLDGNRQSIVQLMVQDTVYLPATIIRPRPTPQQFERDFVNTDIQDDDLEIARQNNSAAKRRALMQTLPGDGGGATAIQFRNMANRATYAGQVPPMNIFNPAAWSEFIKSWKRGDYKRKN</sequence>
<feature type="chain" id="PRO_5013336432" evidence="1">
    <location>
        <begin position="22"/>
        <end position="213"/>
    </location>
</feature>
<dbReference type="STRING" id="1302690.BUE76_14030"/>